<evidence type="ECO:0000256" key="1">
    <source>
        <dbReference type="ARBA" id="ARBA00023002"/>
    </source>
</evidence>
<dbReference type="InterPro" id="IPR000683">
    <property type="entry name" value="Gfo/Idh/MocA-like_OxRdtase_N"/>
</dbReference>
<proteinExistence type="predicted"/>
<dbReference type="Gene3D" id="3.40.50.720">
    <property type="entry name" value="NAD(P)-binding Rossmann-like Domain"/>
    <property type="match status" value="1"/>
</dbReference>
<sequence length="369" mass="39427">MKNAVAIGVIGCGNISDAYFRSLPSFPDVRLAAASDLVMERAKAKAEQYGFRAMTTEELLNDPEIRLVINLTTPEFHTAVNKRILMAGKHAYTEKPFGLDREAGREVLALAASKGLRTGGAPDTFLGGAHQTCRRLVDAGAIGKVVAGTAFMQCHGHESWHPNPAFYYRRGGGPLFDMGPYYLTALVNLLGPVAEVAAFGGRAFDEREITAPAATEKSCKVEVDTHIAAVLRFASGALVNLAMSFDVWKHSLPCIELHGTAGSLSVPDPNCFGGEVRLFLPHLAEWAKLKLTHGYTDNMRGIGAADLARSLSGGVPARACGELAFHVLDVMCGISDSARTGAFVKVQSTCERPAPLPVGLRHGQLELEA</sequence>
<dbReference type="EMBL" id="VUNS01000002">
    <property type="protein sequence ID" value="MST96066.1"/>
    <property type="molecule type" value="Genomic_DNA"/>
</dbReference>
<dbReference type="SUPFAM" id="SSF51735">
    <property type="entry name" value="NAD(P)-binding Rossmann-fold domains"/>
    <property type="match status" value="1"/>
</dbReference>
<gene>
    <name evidence="4" type="ORF">FYJ85_03275</name>
</gene>
<dbReference type="Pfam" id="PF01408">
    <property type="entry name" value="GFO_IDH_MocA"/>
    <property type="match status" value="1"/>
</dbReference>
<dbReference type="RefSeq" id="WP_106054820.1">
    <property type="nucleotide sequence ID" value="NZ_CALXOB010000031.1"/>
</dbReference>
<feature type="domain" description="Gfo/Idh/MocA-like oxidoreductase N-terminal" evidence="2">
    <location>
        <begin position="6"/>
        <end position="117"/>
    </location>
</feature>
<dbReference type="Proteomes" id="UP000435649">
    <property type="component" value="Unassembled WGS sequence"/>
</dbReference>
<evidence type="ECO:0000259" key="2">
    <source>
        <dbReference type="Pfam" id="PF01408"/>
    </source>
</evidence>
<dbReference type="InterPro" id="IPR050463">
    <property type="entry name" value="Gfo/Idh/MocA_oxidrdct_glycsds"/>
</dbReference>
<dbReference type="SUPFAM" id="SSF55347">
    <property type="entry name" value="Glyceraldehyde-3-phosphate dehydrogenase-like, C-terminal domain"/>
    <property type="match status" value="1"/>
</dbReference>
<dbReference type="InterPro" id="IPR036291">
    <property type="entry name" value="NAD(P)-bd_dom_sf"/>
</dbReference>
<dbReference type="GO" id="GO:0000166">
    <property type="term" value="F:nucleotide binding"/>
    <property type="evidence" value="ECO:0007669"/>
    <property type="project" value="InterPro"/>
</dbReference>
<reference evidence="4 5" key="1">
    <citation type="submission" date="2019-08" db="EMBL/GenBank/DDBJ databases">
        <title>In-depth cultivation of the pig gut microbiome towards novel bacterial diversity and tailored functional studies.</title>
        <authorList>
            <person name="Wylensek D."/>
            <person name="Hitch T.C.A."/>
            <person name="Clavel T."/>
        </authorList>
    </citation>
    <scope>NUCLEOTIDE SEQUENCE [LARGE SCALE GENOMIC DNA]</scope>
    <source>
        <strain evidence="4 5">BBE-744-WT-12</strain>
    </source>
</reference>
<feature type="domain" description="GFO/IDH/MocA-like oxidoreductase" evidence="3">
    <location>
        <begin position="130"/>
        <end position="264"/>
    </location>
</feature>
<dbReference type="PANTHER" id="PTHR43818">
    <property type="entry name" value="BCDNA.GH03377"/>
    <property type="match status" value="1"/>
</dbReference>
<comment type="caution">
    <text evidence="4">The sequence shown here is derived from an EMBL/GenBank/DDBJ whole genome shotgun (WGS) entry which is preliminary data.</text>
</comment>
<dbReference type="AlphaFoldDB" id="A0A844FY90"/>
<name>A0A844FY90_9BACT</name>
<evidence type="ECO:0000313" key="4">
    <source>
        <dbReference type="EMBL" id="MST96066.1"/>
    </source>
</evidence>
<accession>A0A844FY90</accession>
<dbReference type="Pfam" id="PF22725">
    <property type="entry name" value="GFO_IDH_MocA_C3"/>
    <property type="match status" value="1"/>
</dbReference>
<dbReference type="PANTHER" id="PTHR43818:SF11">
    <property type="entry name" value="BCDNA.GH03377"/>
    <property type="match status" value="1"/>
</dbReference>
<dbReference type="Gene3D" id="3.30.360.10">
    <property type="entry name" value="Dihydrodipicolinate Reductase, domain 2"/>
    <property type="match status" value="1"/>
</dbReference>
<evidence type="ECO:0000259" key="3">
    <source>
        <dbReference type="Pfam" id="PF22725"/>
    </source>
</evidence>
<keyword evidence="5" id="KW-1185">Reference proteome</keyword>
<evidence type="ECO:0000313" key="5">
    <source>
        <dbReference type="Proteomes" id="UP000435649"/>
    </source>
</evidence>
<organism evidence="4 5">
    <name type="scientific">Victivallis lenta</name>
    <dbReference type="NCBI Taxonomy" id="2606640"/>
    <lineage>
        <taxon>Bacteria</taxon>
        <taxon>Pseudomonadati</taxon>
        <taxon>Lentisphaerota</taxon>
        <taxon>Lentisphaeria</taxon>
        <taxon>Victivallales</taxon>
        <taxon>Victivallaceae</taxon>
        <taxon>Victivallis</taxon>
    </lineage>
</organism>
<keyword evidence="1" id="KW-0560">Oxidoreductase</keyword>
<dbReference type="InterPro" id="IPR055170">
    <property type="entry name" value="GFO_IDH_MocA-like_dom"/>
</dbReference>
<protein>
    <submittedName>
        <fullName evidence="4">Gfo/Idh/MocA family oxidoreductase</fullName>
    </submittedName>
</protein>
<dbReference type="GO" id="GO:0016491">
    <property type="term" value="F:oxidoreductase activity"/>
    <property type="evidence" value="ECO:0007669"/>
    <property type="project" value="UniProtKB-KW"/>
</dbReference>